<dbReference type="Proteomes" id="UP000619534">
    <property type="component" value="Unassembled WGS sequence"/>
</dbReference>
<keyword evidence="2 7" id="KW-0813">Transport</keyword>
<dbReference type="CDD" id="cd06261">
    <property type="entry name" value="TM_PBP2"/>
    <property type="match status" value="1"/>
</dbReference>
<feature type="transmembrane region" description="Helical" evidence="7">
    <location>
        <begin position="157"/>
        <end position="182"/>
    </location>
</feature>
<dbReference type="PANTHER" id="PTHR43005:SF1">
    <property type="entry name" value="SPERMIDINE_PUTRESCINE TRANSPORT SYSTEM PERMEASE PROTEIN"/>
    <property type="match status" value="1"/>
</dbReference>
<dbReference type="SUPFAM" id="SSF161098">
    <property type="entry name" value="MetI-like"/>
    <property type="match status" value="1"/>
</dbReference>
<feature type="transmembrane region" description="Helical" evidence="7">
    <location>
        <begin position="202"/>
        <end position="224"/>
    </location>
</feature>
<keyword evidence="3" id="KW-1003">Cell membrane</keyword>
<evidence type="ECO:0000313" key="9">
    <source>
        <dbReference type="EMBL" id="GGC89583.1"/>
    </source>
</evidence>
<dbReference type="InterPro" id="IPR035906">
    <property type="entry name" value="MetI-like_sf"/>
</dbReference>
<name>A0ABQ1P2N5_9BACI</name>
<proteinExistence type="inferred from homology"/>
<evidence type="ECO:0000256" key="1">
    <source>
        <dbReference type="ARBA" id="ARBA00004651"/>
    </source>
</evidence>
<evidence type="ECO:0000256" key="3">
    <source>
        <dbReference type="ARBA" id="ARBA00022475"/>
    </source>
</evidence>
<keyword evidence="10" id="KW-1185">Reference proteome</keyword>
<dbReference type="Pfam" id="PF00528">
    <property type="entry name" value="BPD_transp_1"/>
    <property type="match status" value="1"/>
</dbReference>
<dbReference type="PANTHER" id="PTHR43005">
    <property type="entry name" value="BLR7065 PROTEIN"/>
    <property type="match status" value="1"/>
</dbReference>
<feature type="transmembrane region" description="Helical" evidence="7">
    <location>
        <begin position="105"/>
        <end position="126"/>
    </location>
</feature>
<evidence type="ECO:0000313" key="10">
    <source>
        <dbReference type="Proteomes" id="UP000619534"/>
    </source>
</evidence>
<accession>A0ABQ1P2N5</accession>
<reference evidence="10" key="1">
    <citation type="journal article" date="2019" name="Int. J. Syst. Evol. Microbiol.">
        <title>The Global Catalogue of Microorganisms (GCM) 10K type strain sequencing project: providing services to taxonomists for standard genome sequencing and annotation.</title>
        <authorList>
            <consortium name="The Broad Institute Genomics Platform"/>
            <consortium name="The Broad Institute Genome Sequencing Center for Infectious Disease"/>
            <person name="Wu L."/>
            <person name="Ma J."/>
        </authorList>
    </citation>
    <scope>NUCLEOTIDE SEQUENCE [LARGE SCALE GENOMIC DNA]</scope>
    <source>
        <strain evidence="10">CCM 7282</strain>
    </source>
</reference>
<dbReference type="RefSeq" id="WP_062445935.1">
    <property type="nucleotide sequence ID" value="NZ_BMCJ01000003.1"/>
</dbReference>
<gene>
    <name evidence="9" type="ORF">GCM10007216_20420</name>
</gene>
<feature type="transmembrane region" description="Helical" evidence="7">
    <location>
        <begin position="12"/>
        <end position="32"/>
    </location>
</feature>
<evidence type="ECO:0000256" key="2">
    <source>
        <dbReference type="ARBA" id="ARBA00022448"/>
    </source>
</evidence>
<dbReference type="InterPro" id="IPR000515">
    <property type="entry name" value="MetI-like"/>
</dbReference>
<evidence type="ECO:0000256" key="5">
    <source>
        <dbReference type="ARBA" id="ARBA00022989"/>
    </source>
</evidence>
<comment type="caution">
    <text evidence="9">The sequence shown here is derived from an EMBL/GenBank/DDBJ whole genome shotgun (WGS) entry which is preliminary data.</text>
</comment>
<keyword evidence="6 7" id="KW-0472">Membrane</keyword>
<dbReference type="EMBL" id="BMCJ01000003">
    <property type="protein sequence ID" value="GGC89583.1"/>
    <property type="molecule type" value="Genomic_DNA"/>
</dbReference>
<evidence type="ECO:0000256" key="4">
    <source>
        <dbReference type="ARBA" id="ARBA00022692"/>
    </source>
</evidence>
<comment type="similarity">
    <text evidence="7">Belongs to the binding-protein-dependent transport system permease family.</text>
</comment>
<organism evidence="9 10">
    <name type="scientific">Thalassobacillus devorans</name>
    <dbReference type="NCBI Taxonomy" id="279813"/>
    <lineage>
        <taxon>Bacteria</taxon>
        <taxon>Bacillati</taxon>
        <taxon>Bacillota</taxon>
        <taxon>Bacilli</taxon>
        <taxon>Bacillales</taxon>
        <taxon>Bacillaceae</taxon>
        <taxon>Thalassobacillus</taxon>
    </lineage>
</organism>
<dbReference type="Gene3D" id="1.10.3720.10">
    <property type="entry name" value="MetI-like"/>
    <property type="match status" value="1"/>
</dbReference>
<protein>
    <submittedName>
        <fullName evidence="9">Sugar ABC transporter permease</fullName>
    </submittedName>
</protein>
<dbReference type="PROSITE" id="PS50928">
    <property type="entry name" value="ABC_TM1"/>
    <property type="match status" value="1"/>
</dbReference>
<evidence type="ECO:0000259" key="8">
    <source>
        <dbReference type="PROSITE" id="PS50928"/>
    </source>
</evidence>
<feature type="domain" description="ABC transmembrane type-1" evidence="8">
    <location>
        <begin position="68"/>
        <end position="282"/>
    </location>
</feature>
<sequence length="293" mass="33266">MKKRFENYSFVLPAIVFLMIFLLYPFAFNIYLSFRDINIGNLVQGDSPFIGLENYKTILSEPLFYKSLTQTVIFTFFTLVVSTSIGFLLASYFNKAFPGNKWMRSIMLLGWMTPIIIVGTIFKWMLDGKYGIVNNMLVNIGLMNSPINWLSDIDTALFAVTVTNIWLSIPFSMIILLSGLQGIPTYVYEPATIDGASRWQKFRYITLPLMTPTISILLILGLIYTFKVFDVIYIMTAGGPANSTQVVSYLAYELSFNLFRFGEGAALSNLALFIIAFFAILYVRKVQKESVVH</sequence>
<feature type="transmembrane region" description="Helical" evidence="7">
    <location>
        <begin position="264"/>
        <end position="283"/>
    </location>
</feature>
<evidence type="ECO:0000256" key="6">
    <source>
        <dbReference type="ARBA" id="ARBA00023136"/>
    </source>
</evidence>
<evidence type="ECO:0000256" key="7">
    <source>
        <dbReference type="RuleBase" id="RU363032"/>
    </source>
</evidence>
<keyword evidence="5 7" id="KW-1133">Transmembrane helix</keyword>
<comment type="subcellular location">
    <subcellularLocation>
        <location evidence="1 7">Cell membrane</location>
        <topology evidence="1 7">Multi-pass membrane protein</topology>
    </subcellularLocation>
</comment>
<feature type="transmembrane region" description="Helical" evidence="7">
    <location>
        <begin position="72"/>
        <end position="93"/>
    </location>
</feature>
<keyword evidence="4 7" id="KW-0812">Transmembrane</keyword>